<accession>A0A1D3D9W5</accession>
<organism evidence="3 4">
    <name type="scientific">Cyclospora cayetanensis</name>
    <dbReference type="NCBI Taxonomy" id="88456"/>
    <lineage>
        <taxon>Eukaryota</taxon>
        <taxon>Sar</taxon>
        <taxon>Alveolata</taxon>
        <taxon>Apicomplexa</taxon>
        <taxon>Conoidasida</taxon>
        <taxon>Coccidia</taxon>
        <taxon>Eucoccidiorida</taxon>
        <taxon>Eimeriorina</taxon>
        <taxon>Eimeriidae</taxon>
        <taxon>Cyclospora</taxon>
    </lineage>
</organism>
<dbReference type="AlphaFoldDB" id="A0A1D3D9W5"/>
<feature type="chain" id="PRO_5008914274" evidence="2">
    <location>
        <begin position="17"/>
        <end position="1161"/>
    </location>
</feature>
<evidence type="ECO:0000256" key="1">
    <source>
        <dbReference type="SAM" id="MobiDB-lite"/>
    </source>
</evidence>
<evidence type="ECO:0000313" key="3">
    <source>
        <dbReference type="EMBL" id="OEH80239.1"/>
    </source>
</evidence>
<gene>
    <name evidence="3" type="ORF">cyc_08735</name>
</gene>
<dbReference type="VEuPathDB" id="ToxoDB:LOC34624373"/>
<dbReference type="VEuPathDB" id="ToxoDB:cyc_08735"/>
<sequence length="1161" mass="120212">MFGSHLLCCLSPLVFSPPPAAPSPASGDSFAAPTASSAAAEAATPADAAATIASELLLSAAPTWTTVGQEITFASGEAVAVGAPTAYQVLFLPRLFYYGYLLQLLQGDPLLARRVQLLYGALQQVFCGESKSMAKQQQPQLPSAAEVAVQLAEAINFVPAKPLMPPPTLSCLLASLRVTCPPCGLKGGLRVAEHPDGAAPAEGVEDEGIQHPDETPEDGGLLLPWERELLQQDKEPAAEASGSACSHGGNSNACSSVPLIPGVGFAVAVSTEGLTAVLSAVARCVACIAPPVAWLAETEAASQTSLEVAKMLSLWTAARDSCLPTLESLLQLLFAALHTLMPPLVEELNAAEAALTDLQGLFWIGFRRSQLQQMLLLTAARTGAVTGGACAGVSLCRGEARGVEVSQRRFSRVAEATKALAAAAASCPLDKATVSSHTATAELPLLGLSHSASSVATVEGLTSIRVAAAAAELHFAAATAAGWPLAAACYGTMESRDEGQKGLLGIATGQLTMGPSESVVADAAAPEEGGGGEEGGAGDVLRVWRQIRDVLTSQLLQQLAAAEPPAADVLGAATASIPSGAPSAAPGNNTENFVPLLALRKHQTSVEAVRMEELSELLSVVSRASLSASLVHQGAAAEAANALSMQAADPMALQAPTTAAESPCALDGVTSSATGALAAEADPANDRATDALTPCPNTQAYSRVPRSLFALQGGRLLRLLLFVERLLKLHLATAAPVYRQLERVLALPCRRLLEVSLELLQHERLAAVACGGGTSGGNATAGTDAGGAAAAAGDAMLQQEIAKGLLHVALRLTTEIARESAAEGLGWLALARQLLRLCGHVAATDPYPLHALFNLMLLQSVPIPWKLKPRCPPPQENKSESSMGPIQEVSAADDAAELYSDLQGPVVGGSSAHTSEATEAGGGLAGADEVEEDPRRTLLRPLQRSLLAFLSQCELLLSAQQRRGPVHAARLLRQTRLALLTLDSAKALEKAVLELPVEAAPLVRKIALLATAAFSPEDRLASLAAADRQRRLLAAAQHFDVAFLISLRRTNYCVPSLVSRCPPYEGDCLPWIGDDALETVLRVAAQTLHLETSHGGAACAAPLEAVVGIGEEAPEETVLPAWLSDPFTRLKAIPLAAIRSINVLFSSVLQPLLGVPTPYAS</sequence>
<name>A0A1D3D9W5_9EIME</name>
<feature type="region of interest" description="Disordered" evidence="1">
    <location>
        <begin position="908"/>
        <end position="932"/>
    </location>
</feature>
<feature type="signal peptide" evidence="2">
    <location>
        <begin position="1"/>
        <end position="16"/>
    </location>
</feature>
<feature type="region of interest" description="Disordered" evidence="1">
    <location>
        <begin position="194"/>
        <end position="220"/>
    </location>
</feature>
<evidence type="ECO:0000256" key="2">
    <source>
        <dbReference type="SAM" id="SignalP"/>
    </source>
</evidence>
<dbReference type="EMBL" id="JROU02000150">
    <property type="protein sequence ID" value="OEH80239.1"/>
    <property type="molecule type" value="Genomic_DNA"/>
</dbReference>
<reference evidence="3 4" key="1">
    <citation type="journal article" date="2016" name="BMC Genomics">
        <title>Comparative genomics reveals Cyclospora cayetanensis possesses coccidia-like metabolism and invasion components but unique surface antigens.</title>
        <authorList>
            <person name="Liu S."/>
            <person name="Wang L."/>
            <person name="Zheng H."/>
            <person name="Xu Z."/>
            <person name="Roellig D.M."/>
            <person name="Li N."/>
            <person name="Frace M.A."/>
            <person name="Tang K."/>
            <person name="Arrowood M.J."/>
            <person name="Moss D.M."/>
            <person name="Zhang L."/>
            <person name="Feng Y."/>
            <person name="Xiao L."/>
        </authorList>
    </citation>
    <scope>NUCLEOTIDE SEQUENCE [LARGE SCALE GENOMIC DNA]</scope>
    <source>
        <strain evidence="3 4">CHN_HEN01</strain>
    </source>
</reference>
<evidence type="ECO:0000313" key="4">
    <source>
        <dbReference type="Proteomes" id="UP000095192"/>
    </source>
</evidence>
<protein>
    <submittedName>
        <fullName evidence="3">Uncharacterized protein</fullName>
    </submittedName>
</protein>
<comment type="caution">
    <text evidence="3">The sequence shown here is derived from an EMBL/GenBank/DDBJ whole genome shotgun (WGS) entry which is preliminary data.</text>
</comment>
<keyword evidence="2" id="KW-0732">Signal</keyword>
<keyword evidence="4" id="KW-1185">Reference proteome</keyword>
<dbReference type="InParanoid" id="A0A1D3D9W5"/>
<proteinExistence type="predicted"/>
<dbReference type="Proteomes" id="UP000095192">
    <property type="component" value="Unassembled WGS sequence"/>
</dbReference>